<dbReference type="Pfam" id="PF00059">
    <property type="entry name" value="Lectin_C"/>
    <property type="match status" value="1"/>
</dbReference>
<dbReference type="InterPro" id="IPR050111">
    <property type="entry name" value="C-type_lectin/snaclec_domain"/>
</dbReference>
<dbReference type="EMBL" id="JACTAM010000009">
    <property type="protein sequence ID" value="KAI2660911.1"/>
    <property type="molecule type" value="Genomic_DNA"/>
</dbReference>
<proteinExistence type="predicted"/>
<dbReference type="PROSITE" id="PS50041">
    <property type="entry name" value="C_TYPE_LECTIN_2"/>
    <property type="match status" value="1"/>
</dbReference>
<sequence>MITAFVENMDTRSRHFTLFYIVFLTLTCHFAQGEDTLDCPADGRTWLPFNGDCYHFVHGKEDVAKSYTLQDAKYMCRGFDLLTVKSAKENDFIITYSPSVWKDKMRVWLGMSYDSDEDVFRWNDDNSVLGFSNWEDGGNDDTDLPLMDTCVVLHSNTGRWENVSCMDEPENGVVCKTKGVWISRPKGNPLLSALVILSVVLILVVSAVVWFFHQRNNSGSSLLNLIEYHPPFRSPSSDQACLVEAEEVEVVP</sequence>
<comment type="caution">
    <text evidence="4">The sequence shown here is derived from an EMBL/GenBank/DDBJ whole genome shotgun (WGS) entry which is preliminary data.</text>
</comment>
<keyword evidence="1" id="KW-0472">Membrane</keyword>
<feature type="domain" description="C-type lectin" evidence="3">
    <location>
        <begin position="49"/>
        <end position="165"/>
    </location>
</feature>
<feature type="chain" id="PRO_5047207377" evidence="2">
    <location>
        <begin position="34"/>
        <end position="252"/>
    </location>
</feature>
<reference evidence="4 5" key="1">
    <citation type="submission" date="2022-01" db="EMBL/GenBank/DDBJ databases">
        <title>A high-quality chromosome-level genome assembly of rohu carp, Labeo rohita.</title>
        <authorList>
            <person name="Arick M.A. II"/>
            <person name="Hsu C.-Y."/>
            <person name="Magbanua Z."/>
            <person name="Pechanova O."/>
            <person name="Grover C."/>
            <person name="Miller E."/>
            <person name="Thrash A."/>
            <person name="Ezzel L."/>
            <person name="Alam S."/>
            <person name="Benzie J."/>
            <person name="Hamilton M."/>
            <person name="Karsi A."/>
            <person name="Lawrence M.L."/>
            <person name="Peterson D.G."/>
        </authorList>
    </citation>
    <scope>NUCLEOTIDE SEQUENCE [LARGE SCALE GENOMIC DNA]</scope>
    <source>
        <strain evidence="5">BAU-BD-2019</strain>
        <tissue evidence="4">Blood</tissue>
    </source>
</reference>
<keyword evidence="1" id="KW-1133">Transmembrane helix</keyword>
<dbReference type="Proteomes" id="UP000830375">
    <property type="component" value="Unassembled WGS sequence"/>
</dbReference>
<gene>
    <name evidence="4" type="ORF">H4Q32_008598</name>
</gene>
<organism evidence="4 5">
    <name type="scientific">Labeo rohita</name>
    <name type="common">Indian major carp</name>
    <name type="synonym">Cyprinus rohita</name>
    <dbReference type="NCBI Taxonomy" id="84645"/>
    <lineage>
        <taxon>Eukaryota</taxon>
        <taxon>Metazoa</taxon>
        <taxon>Chordata</taxon>
        <taxon>Craniata</taxon>
        <taxon>Vertebrata</taxon>
        <taxon>Euteleostomi</taxon>
        <taxon>Actinopterygii</taxon>
        <taxon>Neopterygii</taxon>
        <taxon>Teleostei</taxon>
        <taxon>Ostariophysi</taxon>
        <taxon>Cypriniformes</taxon>
        <taxon>Cyprinidae</taxon>
        <taxon>Labeoninae</taxon>
        <taxon>Labeonini</taxon>
        <taxon>Labeo</taxon>
    </lineage>
</organism>
<evidence type="ECO:0000313" key="4">
    <source>
        <dbReference type="EMBL" id="KAI2660911.1"/>
    </source>
</evidence>
<keyword evidence="1" id="KW-0812">Transmembrane</keyword>
<protein>
    <submittedName>
        <fullName evidence="4">CD302 antigen</fullName>
    </submittedName>
</protein>
<keyword evidence="5" id="KW-1185">Reference proteome</keyword>
<dbReference type="InterPro" id="IPR016187">
    <property type="entry name" value="CTDL_fold"/>
</dbReference>
<name>A0ABQ8MFG3_LABRO</name>
<dbReference type="SMART" id="SM00034">
    <property type="entry name" value="CLECT"/>
    <property type="match status" value="1"/>
</dbReference>
<dbReference type="InterPro" id="IPR016186">
    <property type="entry name" value="C-type_lectin-like/link_sf"/>
</dbReference>
<accession>A0ABQ8MFG3</accession>
<evidence type="ECO:0000259" key="3">
    <source>
        <dbReference type="PROSITE" id="PS50041"/>
    </source>
</evidence>
<keyword evidence="2" id="KW-0732">Signal</keyword>
<dbReference type="Gene3D" id="3.10.100.10">
    <property type="entry name" value="Mannose-Binding Protein A, subunit A"/>
    <property type="match status" value="1"/>
</dbReference>
<feature type="signal peptide" evidence="2">
    <location>
        <begin position="1"/>
        <end position="33"/>
    </location>
</feature>
<dbReference type="SUPFAM" id="SSF56436">
    <property type="entry name" value="C-type lectin-like"/>
    <property type="match status" value="1"/>
</dbReference>
<feature type="transmembrane region" description="Helical" evidence="1">
    <location>
        <begin position="190"/>
        <end position="212"/>
    </location>
</feature>
<dbReference type="PANTHER" id="PTHR22803">
    <property type="entry name" value="MANNOSE, PHOSPHOLIPASE, LECTIN RECEPTOR RELATED"/>
    <property type="match status" value="1"/>
</dbReference>
<evidence type="ECO:0000256" key="2">
    <source>
        <dbReference type="SAM" id="SignalP"/>
    </source>
</evidence>
<dbReference type="InterPro" id="IPR001304">
    <property type="entry name" value="C-type_lectin-like"/>
</dbReference>
<evidence type="ECO:0000256" key="1">
    <source>
        <dbReference type="SAM" id="Phobius"/>
    </source>
</evidence>
<dbReference type="CDD" id="cd00037">
    <property type="entry name" value="CLECT"/>
    <property type="match status" value="1"/>
</dbReference>
<evidence type="ECO:0000313" key="5">
    <source>
        <dbReference type="Proteomes" id="UP000830375"/>
    </source>
</evidence>